<evidence type="ECO:0000313" key="2">
    <source>
        <dbReference type="EMBL" id="AEE49718.1"/>
    </source>
</evidence>
<proteinExistence type="predicted"/>
<reference key="2">
    <citation type="submission" date="2011-04" db="EMBL/GenBank/DDBJ databases">
        <title>Complete sequence of chromosome of Haliscomenobacter hydrossis DSM 1100.</title>
        <authorList>
            <consortium name="US DOE Joint Genome Institute (JGI-PGF)"/>
            <person name="Lucas S."/>
            <person name="Han J."/>
            <person name="Lapidus A."/>
            <person name="Bruce D."/>
            <person name="Goodwin L."/>
            <person name="Pitluck S."/>
            <person name="Peters L."/>
            <person name="Kyrpides N."/>
            <person name="Mavromatis K."/>
            <person name="Ivanova N."/>
            <person name="Ovchinnikova G."/>
            <person name="Pagani I."/>
            <person name="Daligault H."/>
            <person name="Detter J.C."/>
            <person name="Han C."/>
            <person name="Land M."/>
            <person name="Hauser L."/>
            <person name="Markowitz V."/>
            <person name="Cheng J.-F."/>
            <person name="Hugenholtz P."/>
            <person name="Woyke T."/>
            <person name="Wu D."/>
            <person name="Verbarg S."/>
            <person name="Frueling A."/>
            <person name="Brambilla E."/>
            <person name="Klenk H.-P."/>
            <person name="Eisen J.A."/>
        </authorList>
    </citation>
    <scope>NUCLEOTIDE SEQUENCE</scope>
    <source>
        <strain>DSM 1100</strain>
    </source>
</reference>
<dbReference type="SMART" id="SM00530">
    <property type="entry name" value="HTH_XRE"/>
    <property type="match status" value="1"/>
</dbReference>
<dbReference type="RefSeq" id="WP_013764271.1">
    <property type="nucleotide sequence ID" value="NC_015510.1"/>
</dbReference>
<dbReference type="EMBL" id="CP002691">
    <property type="protein sequence ID" value="AEE49718.1"/>
    <property type="molecule type" value="Genomic_DNA"/>
</dbReference>
<sequence length="116" mass="13312">MATVISIKMVANNVRAWRNHLGLKQHVVADELDVRREWYVKLENGQAGFKVEQLLIIAHLFQISPEAFFKEKPEFDQQKKCPPEIEHNLDQMIEEKVMNLLAKIMHNAGFKGGSSA</sequence>
<evidence type="ECO:0000259" key="1">
    <source>
        <dbReference type="PROSITE" id="PS50943"/>
    </source>
</evidence>
<dbReference type="SUPFAM" id="SSF47413">
    <property type="entry name" value="lambda repressor-like DNA-binding domains"/>
    <property type="match status" value="1"/>
</dbReference>
<keyword evidence="3" id="KW-1185">Reference proteome</keyword>
<dbReference type="InterPro" id="IPR010982">
    <property type="entry name" value="Lambda_DNA-bd_dom_sf"/>
</dbReference>
<dbReference type="eggNOG" id="COG1396">
    <property type="taxonomic scope" value="Bacteria"/>
</dbReference>
<reference evidence="2 3" key="1">
    <citation type="journal article" date="2011" name="Stand. Genomic Sci.">
        <title>Complete genome sequence of Haliscomenobacter hydrossis type strain (O).</title>
        <authorList>
            <consortium name="US DOE Joint Genome Institute (JGI-PGF)"/>
            <person name="Daligault H."/>
            <person name="Lapidus A."/>
            <person name="Zeytun A."/>
            <person name="Nolan M."/>
            <person name="Lucas S."/>
            <person name="Del Rio T.G."/>
            <person name="Tice H."/>
            <person name="Cheng J.F."/>
            <person name="Tapia R."/>
            <person name="Han C."/>
            <person name="Goodwin L."/>
            <person name="Pitluck S."/>
            <person name="Liolios K."/>
            <person name="Pagani I."/>
            <person name="Ivanova N."/>
            <person name="Huntemann M."/>
            <person name="Mavromatis K."/>
            <person name="Mikhailova N."/>
            <person name="Pati A."/>
            <person name="Chen A."/>
            <person name="Palaniappan K."/>
            <person name="Land M."/>
            <person name="Hauser L."/>
            <person name="Brambilla E.M."/>
            <person name="Rohde M."/>
            <person name="Verbarg S."/>
            <person name="Goker M."/>
            <person name="Bristow J."/>
            <person name="Eisen J.A."/>
            <person name="Markowitz V."/>
            <person name="Hugenholtz P."/>
            <person name="Kyrpides N.C."/>
            <person name="Klenk H.P."/>
            <person name="Woyke T."/>
        </authorList>
    </citation>
    <scope>NUCLEOTIDE SEQUENCE [LARGE SCALE GENOMIC DNA]</scope>
    <source>
        <strain evidence="3">ATCC 27775 / DSM 1100 / LMG 10767 / O</strain>
    </source>
</reference>
<protein>
    <submittedName>
        <fullName evidence="2">Helix-turn-helix domain protein</fullName>
    </submittedName>
</protein>
<accession>F4L401</accession>
<dbReference type="HOGENOM" id="CLU_168897_0_0_10"/>
<dbReference type="Proteomes" id="UP000008461">
    <property type="component" value="Chromosome"/>
</dbReference>
<gene>
    <name evidence="2" type="ordered locus">Halhy_1833</name>
</gene>
<feature type="domain" description="HTH cro/C1-type" evidence="1">
    <location>
        <begin position="14"/>
        <end position="68"/>
    </location>
</feature>
<organism evidence="2 3">
    <name type="scientific">Haliscomenobacter hydrossis (strain ATCC 27775 / DSM 1100 / LMG 10767 / O)</name>
    <dbReference type="NCBI Taxonomy" id="760192"/>
    <lineage>
        <taxon>Bacteria</taxon>
        <taxon>Pseudomonadati</taxon>
        <taxon>Bacteroidota</taxon>
        <taxon>Saprospiria</taxon>
        <taxon>Saprospirales</taxon>
        <taxon>Haliscomenobacteraceae</taxon>
        <taxon>Haliscomenobacter</taxon>
    </lineage>
</organism>
<dbReference type="KEGG" id="hhy:Halhy_1833"/>
<name>F4L401_HALH1</name>
<dbReference type="OrthoDB" id="798409at2"/>
<dbReference type="AlphaFoldDB" id="F4L401"/>
<dbReference type="GO" id="GO:0003677">
    <property type="term" value="F:DNA binding"/>
    <property type="evidence" value="ECO:0007669"/>
    <property type="project" value="InterPro"/>
</dbReference>
<dbReference type="InterPro" id="IPR001387">
    <property type="entry name" value="Cro/C1-type_HTH"/>
</dbReference>
<dbReference type="PROSITE" id="PS50943">
    <property type="entry name" value="HTH_CROC1"/>
    <property type="match status" value="1"/>
</dbReference>
<evidence type="ECO:0000313" key="3">
    <source>
        <dbReference type="Proteomes" id="UP000008461"/>
    </source>
</evidence>
<dbReference type="STRING" id="760192.Halhy_1833"/>
<dbReference type="Pfam" id="PF01381">
    <property type="entry name" value="HTH_3"/>
    <property type="match status" value="1"/>
</dbReference>
<dbReference type="CDD" id="cd00093">
    <property type="entry name" value="HTH_XRE"/>
    <property type="match status" value="1"/>
</dbReference>
<dbReference type="Gene3D" id="1.10.260.40">
    <property type="entry name" value="lambda repressor-like DNA-binding domains"/>
    <property type="match status" value="1"/>
</dbReference>